<keyword evidence="2" id="KW-1185">Reference proteome</keyword>
<reference evidence="1" key="2">
    <citation type="submission" date="2020-11" db="EMBL/GenBank/DDBJ databases">
        <authorList>
            <person name="McCartney M.A."/>
            <person name="Auch B."/>
            <person name="Kono T."/>
            <person name="Mallez S."/>
            <person name="Becker A."/>
            <person name="Gohl D.M."/>
            <person name="Silverstein K.A.T."/>
            <person name="Koren S."/>
            <person name="Bechman K.B."/>
            <person name="Herman A."/>
            <person name="Abrahante J.E."/>
            <person name="Garbe J."/>
        </authorList>
    </citation>
    <scope>NUCLEOTIDE SEQUENCE</scope>
    <source>
        <strain evidence="1">Duluth1</strain>
        <tissue evidence="1">Whole animal</tissue>
    </source>
</reference>
<proteinExistence type="predicted"/>
<name>A0A9D4C130_DREPO</name>
<reference evidence="1" key="1">
    <citation type="journal article" date="2019" name="bioRxiv">
        <title>The Genome of the Zebra Mussel, Dreissena polymorpha: A Resource for Invasive Species Research.</title>
        <authorList>
            <person name="McCartney M.A."/>
            <person name="Auch B."/>
            <person name="Kono T."/>
            <person name="Mallez S."/>
            <person name="Zhang Y."/>
            <person name="Obille A."/>
            <person name="Becker A."/>
            <person name="Abrahante J.E."/>
            <person name="Garbe J."/>
            <person name="Badalamenti J.P."/>
            <person name="Herman A."/>
            <person name="Mangelson H."/>
            <person name="Liachko I."/>
            <person name="Sullivan S."/>
            <person name="Sone E.D."/>
            <person name="Koren S."/>
            <person name="Silverstein K.A.T."/>
            <person name="Beckman K.B."/>
            <person name="Gohl D.M."/>
        </authorList>
    </citation>
    <scope>NUCLEOTIDE SEQUENCE</scope>
    <source>
        <strain evidence="1">Duluth1</strain>
        <tissue evidence="1">Whole animal</tissue>
    </source>
</reference>
<dbReference type="Proteomes" id="UP000828390">
    <property type="component" value="Unassembled WGS sequence"/>
</dbReference>
<sequence>MTVCILKDPAFRFRDAGRPGIVHAAGLSKARQHYQHKTVRPYVRPAFQDRLCPEPQED</sequence>
<evidence type="ECO:0000313" key="1">
    <source>
        <dbReference type="EMBL" id="KAH3715225.1"/>
    </source>
</evidence>
<gene>
    <name evidence="1" type="ORF">DPMN_057931</name>
</gene>
<dbReference type="AlphaFoldDB" id="A0A9D4C130"/>
<evidence type="ECO:0000313" key="2">
    <source>
        <dbReference type="Proteomes" id="UP000828390"/>
    </source>
</evidence>
<dbReference type="EMBL" id="JAIWYP010000013">
    <property type="protein sequence ID" value="KAH3715225.1"/>
    <property type="molecule type" value="Genomic_DNA"/>
</dbReference>
<protein>
    <submittedName>
        <fullName evidence="1">Uncharacterized protein</fullName>
    </submittedName>
</protein>
<comment type="caution">
    <text evidence="1">The sequence shown here is derived from an EMBL/GenBank/DDBJ whole genome shotgun (WGS) entry which is preliminary data.</text>
</comment>
<accession>A0A9D4C130</accession>
<organism evidence="1 2">
    <name type="scientific">Dreissena polymorpha</name>
    <name type="common">Zebra mussel</name>
    <name type="synonym">Mytilus polymorpha</name>
    <dbReference type="NCBI Taxonomy" id="45954"/>
    <lineage>
        <taxon>Eukaryota</taxon>
        <taxon>Metazoa</taxon>
        <taxon>Spiralia</taxon>
        <taxon>Lophotrochozoa</taxon>
        <taxon>Mollusca</taxon>
        <taxon>Bivalvia</taxon>
        <taxon>Autobranchia</taxon>
        <taxon>Heteroconchia</taxon>
        <taxon>Euheterodonta</taxon>
        <taxon>Imparidentia</taxon>
        <taxon>Neoheterodontei</taxon>
        <taxon>Myida</taxon>
        <taxon>Dreissenoidea</taxon>
        <taxon>Dreissenidae</taxon>
        <taxon>Dreissena</taxon>
    </lineage>
</organism>